<reference evidence="3" key="1">
    <citation type="submission" date="2023-07" db="EMBL/GenBank/DDBJ databases">
        <title>A chromosome-level genome assembly of Lolium multiflorum.</title>
        <authorList>
            <person name="Chen Y."/>
            <person name="Copetti D."/>
            <person name="Kolliker R."/>
            <person name="Studer B."/>
        </authorList>
    </citation>
    <scope>NUCLEOTIDE SEQUENCE</scope>
    <source>
        <strain evidence="3">02402/16</strain>
        <tissue evidence="3">Leaf</tissue>
    </source>
</reference>
<organism evidence="3 4">
    <name type="scientific">Lolium multiflorum</name>
    <name type="common">Italian ryegrass</name>
    <name type="synonym">Lolium perenne subsp. multiflorum</name>
    <dbReference type="NCBI Taxonomy" id="4521"/>
    <lineage>
        <taxon>Eukaryota</taxon>
        <taxon>Viridiplantae</taxon>
        <taxon>Streptophyta</taxon>
        <taxon>Embryophyta</taxon>
        <taxon>Tracheophyta</taxon>
        <taxon>Spermatophyta</taxon>
        <taxon>Magnoliopsida</taxon>
        <taxon>Liliopsida</taxon>
        <taxon>Poales</taxon>
        <taxon>Poaceae</taxon>
        <taxon>BOP clade</taxon>
        <taxon>Pooideae</taxon>
        <taxon>Poodae</taxon>
        <taxon>Poeae</taxon>
        <taxon>Poeae Chloroplast Group 2 (Poeae type)</taxon>
        <taxon>Loliodinae</taxon>
        <taxon>Loliinae</taxon>
        <taxon>Lolium</taxon>
    </lineage>
</organism>
<dbReference type="SUPFAM" id="SSF48371">
    <property type="entry name" value="ARM repeat"/>
    <property type="match status" value="1"/>
</dbReference>
<protein>
    <submittedName>
        <fullName evidence="3">Uncharacterized protein</fullName>
    </submittedName>
</protein>
<evidence type="ECO:0000256" key="1">
    <source>
        <dbReference type="ARBA" id="ARBA00022786"/>
    </source>
</evidence>
<evidence type="ECO:0000313" key="3">
    <source>
        <dbReference type="EMBL" id="KAK1683358.1"/>
    </source>
</evidence>
<keyword evidence="4" id="KW-1185">Reference proteome</keyword>
<dbReference type="Proteomes" id="UP001231189">
    <property type="component" value="Unassembled WGS sequence"/>
</dbReference>
<dbReference type="InterPro" id="IPR016024">
    <property type="entry name" value="ARM-type_fold"/>
</dbReference>
<dbReference type="PANTHER" id="PTHR23315">
    <property type="entry name" value="U BOX DOMAIN-CONTAINING"/>
    <property type="match status" value="1"/>
</dbReference>
<dbReference type="Gene3D" id="1.25.10.10">
    <property type="entry name" value="Leucine-rich Repeat Variant"/>
    <property type="match status" value="1"/>
</dbReference>
<comment type="caution">
    <text evidence="3">The sequence shown here is derived from an EMBL/GenBank/DDBJ whole genome shotgun (WGS) entry which is preliminary data.</text>
</comment>
<dbReference type="Gene3D" id="3.30.40.10">
    <property type="entry name" value="Zinc/RING finger domain, C3HC4 (zinc finger)"/>
    <property type="match status" value="1"/>
</dbReference>
<feature type="region of interest" description="Disordered" evidence="2">
    <location>
        <begin position="173"/>
        <end position="193"/>
    </location>
</feature>
<feature type="compositionally biased region" description="Polar residues" evidence="2">
    <location>
        <begin position="85"/>
        <end position="107"/>
    </location>
</feature>
<feature type="compositionally biased region" description="Low complexity" evidence="2">
    <location>
        <begin position="59"/>
        <end position="68"/>
    </location>
</feature>
<keyword evidence="1" id="KW-0833">Ubl conjugation pathway</keyword>
<dbReference type="PANTHER" id="PTHR23315:SF260">
    <property type="entry name" value="U-BOX DOMAIN-CONTAINING PROTEIN 73"/>
    <property type="match status" value="1"/>
</dbReference>
<name>A0AAD8WYW5_LOLMU</name>
<dbReference type="AlphaFoldDB" id="A0AAD8WYW5"/>
<evidence type="ECO:0000256" key="2">
    <source>
        <dbReference type="SAM" id="MobiDB-lite"/>
    </source>
</evidence>
<sequence length="642" mass="71859">MWRRRDRGGASAPSGERPPSLCSTSSAYSTLEEEPLQNAAKETEEETRVMNCGENGQGSSSSALPSPSRFRRGAPMVAKKVLSVRKNSCPSSPKSVSHVSGTSDSVHVLSSRNGISDEARSEQKHVPNTRPEFTAMMPAALAKFAEHATADGQDETAFAEMEQAMSGLMDISHKKADRPKSPREFATEWPSRDFSDKTEEQIHDILEKFAGHSGLQKEALHLFHLLSKTSKGMQPCLNKWPELIPLLMDVKEKWKSVWTGDLDEERLAIILNLSMHRTNMEILARQDKLPAILKKVVDKADMLGRSASLLAMVASTISILSEFDVFRKRILDIGGMEMLRDVLKVEDVVVRKETGTAILALCTDEDANSLAADFDVPNMLLECFMVTDDFLLLLDRLPKAPHVLDNICDQAVELVNIVMEENASGLATCQALYSAISLIYIIIQRDPHKINTVTNVEKLKERLQKLSSRGMPTDTQLKVENIISTLTEMFPSRTMMNWNGAKVRKIRPLREQERTHAGIFFQDLTSSLLQGGRLPNPPYKMALQELQSTCTTAARKFGQGETFNRASIELWFENEGHVCPITGGRVSHVVLPNERLKGYLKQWDDAVRTVKERLHMKRYRIQLDPEIMTISVAYTVGLQCKI</sequence>
<evidence type="ECO:0000313" key="4">
    <source>
        <dbReference type="Proteomes" id="UP001231189"/>
    </source>
</evidence>
<gene>
    <name evidence="3" type="ORF">QYE76_044206</name>
</gene>
<dbReference type="InterPro" id="IPR013083">
    <property type="entry name" value="Znf_RING/FYVE/PHD"/>
</dbReference>
<accession>A0AAD8WYW5</accession>
<feature type="region of interest" description="Disordered" evidence="2">
    <location>
        <begin position="1"/>
        <end position="107"/>
    </location>
</feature>
<dbReference type="EMBL" id="JAUUTY010000002">
    <property type="protein sequence ID" value="KAK1683358.1"/>
    <property type="molecule type" value="Genomic_DNA"/>
</dbReference>
<proteinExistence type="predicted"/>
<dbReference type="InterPro" id="IPR011989">
    <property type="entry name" value="ARM-like"/>
</dbReference>